<dbReference type="OrthoDB" id="5593939at2"/>
<comment type="caution">
    <text evidence="1">The sequence shown here is derived from an EMBL/GenBank/DDBJ whole genome shotgun (WGS) entry which is preliminary data.</text>
</comment>
<evidence type="ECO:0000313" key="1">
    <source>
        <dbReference type="EMBL" id="OSQ33813.1"/>
    </source>
</evidence>
<gene>
    <name evidence="1" type="ORF">TMES_22015</name>
</gene>
<organism evidence="1 2">
    <name type="scientific">Thalassospira mesophila</name>
    <dbReference type="NCBI Taxonomy" id="1293891"/>
    <lineage>
        <taxon>Bacteria</taxon>
        <taxon>Pseudomonadati</taxon>
        <taxon>Pseudomonadota</taxon>
        <taxon>Alphaproteobacteria</taxon>
        <taxon>Rhodospirillales</taxon>
        <taxon>Thalassospiraceae</taxon>
        <taxon>Thalassospira</taxon>
    </lineage>
</organism>
<feature type="non-terminal residue" evidence="1">
    <location>
        <position position="144"/>
    </location>
</feature>
<proteinExistence type="predicted"/>
<dbReference type="STRING" id="1293891.TMES_22015"/>
<protein>
    <submittedName>
        <fullName evidence="1">Uncharacterized protein</fullName>
    </submittedName>
</protein>
<dbReference type="Proteomes" id="UP000193391">
    <property type="component" value="Unassembled WGS sequence"/>
</dbReference>
<feature type="non-terminal residue" evidence="1">
    <location>
        <position position="1"/>
    </location>
</feature>
<accession>A0A1Y2KUI2</accession>
<dbReference type="EMBL" id="JFKA01000071">
    <property type="protein sequence ID" value="OSQ33813.1"/>
    <property type="molecule type" value="Genomic_DNA"/>
</dbReference>
<keyword evidence="2" id="KW-1185">Reference proteome</keyword>
<evidence type="ECO:0000313" key="2">
    <source>
        <dbReference type="Proteomes" id="UP000193391"/>
    </source>
</evidence>
<name>A0A1Y2KUI2_9PROT</name>
<sequence>PATAIITSANVGDVDLGTTDALDSTVFGGGTITVSIGSADASEQLTIDASSLPTGVTQSGGTNGANLVITLDNDTTVAEVNAILDAIRYSTNSDTFTGGERTITTTLSDGNNVQPDGGTGTVNAGGPAPLSKMLTSKITVVEKN</sequence>
<dbReference type="AlphaFoldDB" id="A0A1Y2KUI2"/>
<dbReference type="RefSeq" id="WP_158091299.1">
    <property type="nucleotide sequence ID" value="NZ_JFKA01000071.1"/>
</dbReference>
<reference evidence="1 2" key="1">
    <citation type="submission" date="2014-03" db="EMBL/GenBank/DDBJ databases">
        <title>The draft genome sequence of Thalassospira mesophila JCM 18969.</title>
        <authorList>
            <person name="Lai Q."/>
            <person name="Shao Z."/>
        </authorList>
    </citation>
    <scope>NUCLEOTIDE SEQUENCE [LARGE SCALE GENOMIC DNA]</scope>
    <source>
        <strain evidence="1 2">JCM 18969</strain>
    </source>
</reference>